<feature type="transmembrane region" description="Helical" evidence="2">
    <location>
        <begin position="157"/>
        <end position="178"/>
    </location>
</feature>
<proteinExistence type="predicted"/>
<feature type="transmembrane region" description="Helical" evidence="2">
    <location>
        <begin position="190"/>
        <end position="211"/>
    </location>
</feature>
<evidence type="ECO:0000313" key="4">
    <source>
        <dbReference type="Proteomes" id="UP001494902"/>
    </source>
</evidence>
<comment type="caution">
    <text evidence="3">The sequence shown here is derived from an EMBL/GenBank/DDBJ whole genome shotgun (WGS) entry which is preliminary data.</text>
</comment>
<accession>A0ABV1KFC0</accession>
<evidence type="ECO:0000256" key="2">
    <source>
        <dbReference type="SAM" id="Phobius"/>
    </source>
</evidence>
<organism evidence="3 4">
    <name type="scientific">Pseudonocardia nematodicida</name>
    <dbReference type="NCBI Taxonomy" id="1206997"/>
    <lineage>
        <taxon>Bacteria</taxon>
        <taxon>Bacillati</taxon>
        <taxon>Actinomycetota</taxon>
        <taxon>Actinomycetes</taxon>
        <taxon>Pseudonocardiales</taxon>
        <taxon>Pseudonocardiaceae</taxon>
        <taxon>Pseudonocardia</taxon>
    </lineage>
</organism>
<dbReference type="Proteomes" id="UP001494902">
    <property type="component" value="Unassembled WGS sequence"/>
</dbReference>
<sequence length="230" mass="21937">MASETTAKGKTDDADDTGATGNAPENTPETVVADTAENTPAETPASTDAAAAPAETSASGSAVSGTGAEPAAAAATAGGYGAIGTGPAWDREDSGSGMLLGAGGLVSAGLGLVALGGSGLGDMMRARTELLGQIAAVTGGSGNQIDALYTDPWHTAALVNGGFGFVAAIIGAILVFGPARKPGAPVWGRALATGGLVLGVLGLLVSGGMYLDLFAAPPALPAMPGMPGMG</sequence>
<reference evidence="3 4" key="1">
    <citation type="submission" date="2024-03" db="EMBL/GenBank/DDBJ databases">
        <title>Draft genome sequence of Pseudonocardia nematodicida JCM 31783.</title>
        <authorList>
            <person name="Butdee W."/>
            <person name="Duangmal K."/>
        </authorList>
    </citation>
    <scope>NUCLEOTIDE SEQUENCE [LARGE SCALE GENOMIC DNA]</scope>
    <source>
        <strain evidence="3 4">JCM 31783</strain>
    </source>
</reference>
<feature type="compositionally biased region" description="Low complexity" evidence="1">
    <location>
        <begin position="39"/>
        <end position="66"/>
    </location>
</feature>
<gene>
    <name evidence="3" type="ORF">WIS52_22000</name>
</gene>
<keyword evidence="2" id="KW-0472">Membrane</keyword>
<evidence type="ECO:0000256" key="1">
    <source>
        <dbReference type="SAM" id="MobiDB-lite"/>
    </source>
</evidence>
<keyword evidence="2" id="KW-1133">Transmembrane helix</keyword>
<feature type="transmembrane region" description="Helical" evidence="2">
    <location>
        <begin position="99"/>
        <end position="120"/>
    </location>
</feature>
<dbReference type="RefSeq" id="WP_349300216.1">
    <property type="nucleotide sequence ID" value="NZ_JBEDNQ010000009.1"/>
</dbReference>
<keyword evidence="4" id="KW-1185">Reference proteome</keyword>
<protein>
    <recommendedName>
        <fullName evidence="5">Integral membrane protein</fullName>
    </recommendedName>
</protein>
<name>A0ABV1KFC0_9PSEU</name>
<dbReference type="EMBL" id="JBEDNQ010000009">
    <property type="protein sequence ID" value="MEQ3553151.1"/>
    <property type="molecule type" value="Genomic_DNA"/>
</dbReference>
<evidence type="ECO:0000313" key="3">
    <source>
        <dbReference type="EMBL" id="MEQ3553151.1"/>
    </source>
</evidence>
<feature type="region of interest" description="Disordered" evidence="1">
    <location>
        <begin position="1"/>
        <end position="66"/>
    </location>
</feature>
<keyword evidence="2" id="KW-0812">Transmembrane</keyword>
<evidence type="ECO:0008006" key="5">
    <source>
        <dbReference type="Google" id="ProtNLM"/>
    </source>
</evidence>